<reference evidence="2 3" key="1">
    <citation type="submission" date="2015-01" db="EMBL/GenBank/DDBJ databases">
        <title>The Genome Sequence of Rhinocladiella mackenzie CBS 650.93.</title>
        <authorList>
            <consortium name="The Broad Institute Genomics Platform"/>
            <person name="Cuomo C."/>
            <person name="de Hoog S."/>
            <person name="Gorbushina A."/>
            <person name="Stielow B."/>
            <person name="Teixiera M."/>
            <person name="Abouelleil A."/>
            <person name="Chapman S.B."/>
            <person name="Priest M."/>
            <person name="Young S.K."/>
            <person name="Wortman J."/>
            <person name="Nusbaum C."/>
            <person name="Birren B."/>
        </authorList>
    </citation>
    <scope>NUCLEOTIDE SEQUENCE [LARGE SCALE GENOMIC DNA]</scope>
    <source>
        <strain evidence="2 3">CBS 650.93</strain>
    </source>
</reference>
<organism evidence="2 3">
    <name type="scientific">Rhinocladiella mackenziei CBS 650.93</name>
    <dbReference type="NCBI Taxonomy" id="1442369"/>
    <lineage>
        <taxon>Eukaryota</taxon>
        <taxon>Fungi</taxon>
        <taxon>Dikarya</taxon>
        <taxon>Ascomycota</taxon>
        <taxon>Pezizomycotina</taxon>
        <taxon>Eurotiomycetes</taxon>
        <taxon>Chaetothyriomycetidae</taxon>
        <taxon>Chaetothyriales</taxon>
        <taxon>Herpotrichiellaceae</taxon>
        <taxon>Rhinocladiella</taxon>
    </lineage>
</organism>
<proteinExistence type="predicted"/>
<accession>A0A0D2I3A2</accession>
<dbReference type="EMBL" id="KN847483">
    <property type="protein sequence ID" value="KIX00254.1"/>
    <property type="molecule type" value="Genomic_DNA"/>
</dbReference>
<dbReference type="HOGENOM" id="CLU_1042627_0_0_1"/>
<evidence type="ECO:0000313" key="3">
    <source>
        <dbReference type="Proteomes" id="UP000053617"/>
    </source>
</evidence>
<dbReference type="RefSeq" id="XP_013267390.1">
    <property type="nucleotide sequence ID" value="XM_013411936.1"/>
</dbReference>
<keyword evidence="3" id="KW-1185">Reference proteome</keyword>
<feature type="region of interest" description="Disordered" evidence="1">
    <location>
        <begin position="1"/>
        <end position="36"/>
    </location>
</feature>
<dbReference type="GeneID" id="25298464"/>
<protein>
    <submittedName>
        <fullName evidence="2">Rhinocladiella mackenziei CBS 650.93 unplaced genomic scaffold supercont1.9, whole genome shotgun sequence</fullName>
    </submittedName>
</protein>
<name>A0A0D2I3A2_9EURO</name>
<dbReference type="OrthoDB" id="4156055at2759"/>
<evidence type="ECO:0000256" key="1">
    <source>
        <dbReference type="SAM" id="MobiDB-lite"/>
    </source>
</evidence>
<feature type="compositionally biased region" description="Polar residues" evidence="1">
    <location>
        <begin position="1"/>
        <end position="15"/>
    </location>
</feature>
<sequence length="267" mass="28804">MSATAGNCFSDQSWDPQPMPAKPYPPGKTCPDRPPDGELWACEDPNIDFPTVECLIADMKTCGIITNGHPTILFSFGVSNGNIKKLRDQYNPLGNVYNEMPDNAYWGNVMMGSRGKTFQLGINERGDVYIARSAEAIGAAASGDILVYVGEKNGYGGLGAFQQDNPEKRRPDNGPNIFRTYELPAVQHNGSVTRIISVDISNNAQHTVDWENGQSAPGLNNPLLPPGLANDIPVPPVPRFVFERRAVDSSRDVAPAGIAEGTSWDGG</sequence>
<evidence type="ECO:0000313" key="2">
    <source>
        <dbReference type="EMBL" id="KIX00254.1"/>
    </source>
</evidence>
<feature type="compositionally biased region" description="Pro residues" evidence="1">
    <location>
        <begin position="17"/>
        <end position="28"/>
    </location>
</feature>
<dbReference type="AlphaFoldDB" id="A0A0D2I3A2"/>
<gene>
    <name evidence="2" type="ORF">Z518_10393</name>
</gene>
<dbReference type="Proteomes" id="UP000053617">
    <property type="component" value="Unassembled WGS sequence"/>
</dbReference>
<dbReference type="VEuPathDB" id="FungiDB:Z518_10393"/>